<evidence type="ECO:0000256" key="6">
    <source>
        <dbReference type="ARBA" id="ARBA00022989"/>
    </source>
</evidence>
<evidence type="ECO:0000256" key="16">
    <source>
        <dbReference type="SAM" id="Phobius"/>
    </source>
</evidence>
<accession>A0A674CXV0</accession>
<evidence type="ECO:0000256" key="8">
    <source>
        <dbReference type="ARBA" id="ARBA00023053"/>
    </source>
</evidence>
<keyword evidence="8" id="KW-0915">Sodium</keyword>
<keyword evidence="7" id="KW-0333">Golgi apparatus</keyword>
<keyword evidence="20" id="KW-1185">Reference proteome</keyword>
<comment type="similarity">
    <text evidence="2">Belongs to the monovalent cation:proton antiporter 1 (CPA1) transporter (TC 2.A.36) family.</text>
</comment>
<evidence type="ECO:0000256" key="3">
    <source>
        <dbReference type="ARBA" id="ARBA00022448"/>
    </source>
</evidence>
<keyword evidence="10 16" id="KW-0472">Membrane</keyword>
<dbReference type="Ensembl" id="ENSSTUT00000093949.1">
    <property type="protein sequence ID" value="ENSSTUP00000088293.1"/>
    <property type="gene ID" value="ENSSTUG00000037758.1"/>
</dbReference>
<sequence>MKGFGYHVAICLLLTWPKLCSTERVERQQSLLDLHDRDDVGLEQDYTIIPDDNKKSSRNEGNLAAANPQKDGHAEQSTSLLNDTDNSSNDTLHATTVGVKATPKPTPKPILPGAGVKAQEEEQSSGMTIFFSLLVIGICIILVHLLIKFKLHFLPESVAVVSLGILMGGFIKIIEFHELANWKEEEMFRPNMFFLLLLPPIIFESGYSLHKGNFFQNIGSITLFAVIGTAISAFIVGGGIYFLGQADVIYKMSMTDSFAFGSLISAVDPVATIAIFNALNVDPVLNMLVFGESILNDAVSIVLTNTAEGFARDDNSMVTGWETFLQALGYFLKMFFGSAALGTLTGLISAIFLKHFDLRKTPSLEFGMMIIFAYLPYGLAEGIKLSETCVFAFLGLSIFSFPHKFEFSFVIWCIVLVLVGRAVNIFPLSYLLNFFRDHKITPKMMFIMWFSGLRGAIPYALSLHLGLEPIEKRQLIGTTTIIIVLFTILLLGSGTMPLIRIMDNEESQSRRKNKKDINLSKTEKMGNALELEHLSELTEEEYEAQIYQRRDLKGFMWLDAKYLNPFFTRRLTQEDLLHGRIQMKTLTNKWYEEVRQGPSGSEDVDDETELL</sequence>
<evidence type="ECO:0000256" key="4">
    <source>
        <dbReference type="ARBA" id="ARBA00022449"/>
    </source>
</evidence>
<dbReference type="PANTHER" id="PTHR10110:SF191">
    <property type="entry name" value="SODIUM_HYDROGEN EXCHANGER 8"/>
    <property type="match status" value="1"/>
</dbReference>
<feature type="signal peptide" evidence="17">
    <location>
        <begin position="1"/>
        <end position="22"/>
    </location>
</feature>
<evidence type="ECO:0000256" key="2">
    <source>
        <dbReference type="ARBA" id="ARBA00007367"/>
    </source>
</evidence>
<feature type="transmembrane region" description="Helical" evidence="16">
    <location>
        <begin position="192"/>
        <end position="209"/>
    </location>
</feature>
<keyword evidence="3" id="KW-0813">Transport</keyword>
<dbReference type="InterPro" id="IPR018422">
    <property type="entry name" value="Cation/H_exchanger_CPA1"/>
</dbReference>
<keyword evidence="6 16" id="KW-1133">Transmembrane helix</keyword>
<comment type="subcellular location">
    <subcellularLocation>
        <location evidence="1">Golgi apparatus membrane</location>
        <topology evidence="1">Multi-pass membrane protein</topology>
    </subcellularLocation>
</comment>
<keyword evidence="11" id="KW-0739">Sodium transport</keyword>
<dbReference type="GO" id="GO:0051453">
    <property type="term" value="P:regulation of intracellular pH"/>
    <property type="evidence" value="ECO:0007669"/>
    <property type="project" value="TreeGrafter"/>
</dbReference>
<feature type="transmembrane region" description="Helical" evidence="16">
    <location>
        <begin position="407"/>
        <end position="432"/>
    </location>
</feature>
<feature type="transmembrane region" description="Helical" evidence="16">
    <location>
        <begin position="221"/>
        <end position="244"/>
    </location>
</feature>
<keyword evidence="17" id="KW-0732">Signal</keyword>
<evidence type="ECO:0000259" key="18">
    <source>
        <dbReference type="Pfam" id="PF00999"/>
    </source>
</evidence>
<protein>
    <recommendedName>
        <fullName evidence="12">Sodium/hydrogen exchanger 8</fullName>
    </recommendedName>
    <alternativeName>
        <fullName evidence="13">Na(+)/H(+) exchanger 8</fullName>
    </alternativeName>
    <alternativeName>
        <fullName evidence="14">Solute carrier family 9 member 8</fullName>
    </alternativeName>
</protein>
<evidence type="ECO:0000256" key="14">
    <source>
        <dbReference type="ARBA" id="ARBA00042692"/>
    </source>
</evidence>
<dbReference type="InterPro" id="IPR006153">
    <property type="entry name" value="Cation/H_exchanger_TM"/>
</dbReference>
<evidence type="ECO:0000256" key="10">
    <source>
        <dbReference type="ARBA" id="ARBA00023136"/>
    </source>
</evidence>
<feature type="transmembrane region" description="Helical" evidence="16">
    <location>
        <begin position="127"/>
        <end position="147"/>
    </location>
</feature>
<keyword evidence="5 16" id="KW-0812">Transmembrane</keyword>
<dbReference type="AlphaFoldDB" id="A0A674CXV0"/>
<evidence type="ECO:0000256" key="1">
    <source>
        <dbReference type="ARBA" id="ARBA00004653"/>
    </source>
</evidence>
<evidence type="ECO:0000256" key="5">
    <source>
        <dbReference type="ARBA" id="ARBA00022692"/>
    </source>
</evidence>
<dbReference type="GeneTree" id="ENSGT00940000157210"/>
<feature type="transmembrane region" description="Helical" evidence="16">
    <location>
        <begin position="330"/>
        <end position="353"/>
    </location>
</feature>
<reference evidence="19" key="2">
    <citation type="submission" date="2025-09" db="UniProtKB">
        <authorList>
            <consortium name="Ensembl"/>
        </authorList>
    </citation>
    <scope>IDENTIFICATION</scope>
</reference>
<dbReference type="Gene3D" id="6.10.140.1330">
    <property type="match status" value="1"/>
</dbReference>
<evidence type="ECO:0000256" key="17">
    <source>
        <dbReference type="SAM" id="SignalP"/>
    </source>
</evidence>
<feature type="chain" id="PRO_5025370682" description="Sodium/hydrogen exchanger 8" evidence="17">
    <location>
        <begin position="23"/>
        <end position="611"/>
    </location>
</feature>
<feature type="transmembrane region" description="Helical" evidence="16">
    <location>
        <begin position="444"/>
        <end position="461"/>
    </location>
</feature>
<evidence type="ECO:0000256" key="12">
    <source>
        <dbReference type="ARBA" id="ARBA00040570"/>
    </source>
</evidence>
<dbReference type="PANTHER" id="PTHR10110">
    <property type="entry name" value="SODIUM/HYDROGEN EXCHANGER"/>
    <property type="match status" value="1"/>
</dbReference>
<evidence type="ECO:0000256" key="15">
    <source>
        <dbReference type="SAM" id="MobiDB-lite"/>
    </source>
</evidence>
<reference evidence="19" key="1">
    <citation type="submission" date="2025-08" db="UniProtKB">
        <authorList>
            <consortium name="Ensembl"/>
        </authorList>
    </citation>
    <scope>IDENTIFICATION</scope>
</reference>
<dbReference type="GO" id="GO:0000139">
    <property type="term" value="C:Golgi membrane"/>
    <property type="evidence" value="ECO:0007669"/>
    <property type="project" value="UniProtKB-SubCell"/>
</dbReference>
<evidence type="ECO:0000256" key="7">
    <source>
        <dbReference type="ARBA" id="ARBA00023034"/>
    </source>
</evidence>
<dbReference type="GO" id="GO:0015386">
    <property type="term" value="F:potassium:proton antiporter activity"/>
    <property type="evidence" value="ECO:0007669"/>
    <property type="project" value="TreeGrafter"/>
</dbReference>
<feature type="transmembrane region" description="Helical" evidence="16">
    <location>
        <begin position="256"/>
        <end position="279"/>
    </location>
</feature>
<evidence type="ECO:0000256" key="13">
    <source>
        <dbReference type="ARBA" id="ARBA00042291"/>
    </source>
</evidence>
<feature type="domain" description="Cation/H+ exchanger transmembrane" evidence="18">
    <location>
        <begin position="140"/>
        <end position="386"/>
    </location>
</feature>
<evidence type="ECO:0000313" key="19">
    <source>
        <dbReference type="Ensembl" id="ENSSTUP00000088293.1"/>
    </source>
</evidence>
<organism evidence="19 20">
    <name type="scientific">Salmo trutta</name>
    <name type="common">Brown trout</name>
    <dbReference type="NCBI Taxonomy" id="8032"/>
    <lineage>
        <taxon>Eukaryota</taxon>
        <taxon>Metazoa</taxon>
        <taxon>Chordata</taxon>
        <taxon>Craniata</taxon>
        <taxon>Vertebrata</taxon>
        <taxon>Euteleostomi</taxon>
        <taxon>Actinopterygii</taxon>
        <taxon>Neopterygii</taxon>
        <taxon>Teleostei</taxon>
        <taxon>Protacanthopterygii</taxon>
        <taxon>Salmoniformes</taxon>
        <taxon>Salmonidae</taxon>
        <taxon>Salmoninae</taxon>
        <taxon>Salmo</taxon>
    </lineage>
</organism>
<feature type="region of interest" description="Disordered" evidence="15">
    <location>
        <begin position="45"/>
        <end position="117"/>
    </location>
</feature>
<gene>
    <name evidence="19" type="primary">SLC9A8</name>
    <name evidence="19" type="synonym">slc9a8</name>
</gene>
<evidence type="ECO:0000256" key="11">
    <source>
        <dbReference type="ARBA" id="ARBA00023201"/>
    </source>
</evidence>
<feature type="compositionally biased region" description="Polar residues" evidence="15">
    <location>
        <begin position="75"/>
        <end position="94"/>
    </location>
</feature>
<dbReference type="PRINTS" id="PR01084">
    <property type="entry name" value="NAHEXCHNGR"/>
</dbReference>
<keyword evidence="9" id="KW-0406">Ion transport</keyword>
<name>A0A674CXV0_SALTR</name>
<dbReference type="GO" id="GO:0015385">
    <property type="term" value="F:sodium:proton antiporter activity"/>
    <property type="evidence" value="ECO:0007669"/>
    <property type="project" value="InterPro"/>
</dbReference>
<dbReference type="Proteomes" id="UP000472277">
    <property type="component" value="Chromosome 30"/>
</dbReference>
<proteinExistence type="inferred from homology"/>
<feature type="transmembrane region" description="Helical" evidence="16">
    <location>
        <begin position="481"/>
        <end position="502"/>
    </location>
</feature>
<evidence type="ECO:0000313" key="20">
    <source>
        <dbReference type="Proteomes" id="UP000472277"/>
    </source>
</evidence>
<evidence type="ECO:0000256" key="9">
    <source>
        <dbReference type="ARBA" id="ARBA00023065"/>
    </source>
</evidence>
<dbReference type="InterPro" id="IPR004709">
    <property type="entry name" value="NaH_exchanger"/>
</dbReference>
<keyword evidence="4" id="KW-0050">Antiport</keyword>
<feature type="transmembrane region" description="Helical" evidence="16">
    <location>
        <begin position="153"/>
        <end position="171"/>
    </location>
</feature>
<dbReference type="Pfam" id="PF00999">
    <property type="entry name" value="Na_H_Exchanger"/>
    <property type="match status" value="1"/>
</dbReference>
<feature type="transmembrane region" description="Helical" evidence="16">
    <location>
        <begin position="374"/>
        <end position="401"/>
    </location>
</feature>